<dbReference type="Ensembl" id="ENSSLDT00000010825.1">
    <property type="protein sequence ID" value="ENSSLDP00000010444.1"/>
    <property type="gene ID" value="ENSSLDG00000008337.1"/>
</dbReference>
<keyword evidence="6" id="KW-0443">Lipid metabolism</keyword>
<accession>A0A3B4WZ34</accession>
<proteinExistence type="inferred from homology"/>
<dbReference type="PROSITE" id="PS50075">
    <property type="entry name" value="CARRIER"/>
    <property type="match status" value="1"/>
</dbReference>
<keyword evidence="7 8" id="KW-0275">Fatty acid biosynthesis</keyword>
<keyword evidence="11" id="KW-1185">Reference proteome</keyword>
<sequence length="48" mass="5238">MRDLGADSLDAVELIMAIEEAFDIEIPDEEAEKMTTPAECVTAIQAKL</sequence>
<comment type="function">
    <text evidence="8">Carrier of the growing fatty acid chain in fatty acid biosynthesis.</text>
</comment>
<dbReference type="Gene3D" id="1.10.1200.10">
    <property type="entry name" value="ACP-like"/>
    <property type="match status" value="1"/>
</dbReference>
<dbReference type="SUPFAM" id="SSF47336">
    <property type="entry name" value="ACP-like"/>
    <property type="match status" value="1"/>
</dbReference>
<evidence type="ECO:0000256" key="3">
    <source>
        <dbReference type="ARBA" id="ARBA00022516"/>
    </source>
</evidence>
<reference evidence="10" key="2">
    <citation type="submission" date="2025-09" db="UniProtKB">
        <authorList>
            <consortium name="Ensembl"/>
        </authorList>
    </citation>
    <scope>IDENTIFICATION</scope>
</reference>
<evidence type="ECO:0000313" key="10">
    <source>
        <dbReference type="Ensembl" id="ENSSLDP00000010444.1"/>
    </source>
</evidence>
<evidence type="ECO:0000256" key="4">
    <source>
        <dbReference type="ARBA" id="ARBA00022553"/>
    </source>
</evidence>
<evidence type="ECO:0000256" key="5">
    <source>
        <dbReference type="ARBA" id="ARBA00022832"/>
    </source>
</evidence>
<keyword evidence="5" id="KW-0276">Fatty acid metabolism</keyword>
<comment type="similarity">
    <text evidence="1">Belongs to the acyl carrier protein (ACP) family.</text>
</comment>
<dbReference type="GeneTree" id="ENSGT00990000212082"/>
<keyword evidence="2 8" id="KW-0596">Phosphopantetheine</keyword>
<dbReference type="AlphaFoldDB" id="A0A3B4WZ34"/>
<keyword evidence="4" id="KW-0597">Phosphoprotein</keyword>
<protein>
    <recommendedName>
        <fullName evidence="8">Acyl carrier protein</fullName>
    </recommendedName>
</protein>
<dbReference type="PROSITE" id="PS00012">
    <property type="entry name" value="PHOSPHOPANTETHEINE"/>
    <property type="match status" value="1"/>
</dbReference>
<dbReference type="PANTHER" id="PTHR20863">
    <property type="entry name" value="ACYL CARRIER PROTEIN"/>
    <property type="match status" value="1"/>
</dbReference>
<evidence type="ECO:0000256" key="8">
    <source>
        <dbReference type="RuleBase" id="RU000722"/>
    </source>
</evidence>
<dbReference type="InterPro" id="IPR006162">
    <property type="entry name" value="Ppantetheine_attach_site"/>
</dbReference>
<dbReference type="InterPro" id="IPR009081">
    <property type="entry name" value="PP-bd_ACP"/>
</dbReference>
<name>A0A3B4WZ34_SERLL</name>
<evidence type="ECO:0000259" key="9">
    <source>
        <dbReference type="PROSITE" id="PS50075"/>
    </source>
</evidence>
<organism evidence="10 11">
    <name type="scientific">Seriola lalandi dorsalis</name>
    <dbReference type="NCBI Taxonomy" id="1841481"/>
    <lineage>
        <taxon>Eukaryota</taxon>
        <taxon>Metazoa</taxon>
        <taxon>Chordata</taxon>
        <taxon>Craniata</taxon>
        <taxon>Vertebrata</taxon>
        <taxon>Euteleostomi</taxon>
        <taxon>Actinopterygii</taxon>
        <taxon>Neopterygii</taxon>
        <taxon>Teleostei</taxon>
        <taxon>Neoteleostei</taxon>
        <taxon>Acanthomorphata</taxon>
        <taxon>Carangaria</taxon>
        <taxon>Carangiformes</taxon>
        <taxon>Carangidae</taxon>
        <taxon>Seriola</taxon>
    </lineage>
</organism>
<dbReference type="Proteomes" id="UP000261360">
    <property type="component" value="Unplaced"/>
</dbReference>
<evidence type="ECO:0000256" key="2">
    <source>
        <dbReference type="ARBA" id="ARBA00022450"/>
    </source>
</evidence>
<dbReference type="STRING" id="1841481.ENSSLDP00000010444"/>
<dbReference type="InterPro" id="IPR036736">
    <property type="entry name" value="ACP-like_sf"/>
</dbReference>
<keyword evidence="3 8" id="KW-0444">Lipid biosynthesis</keyword>
<dbReference type="Pfam" id="PF00550">
    <property type="entry name" value="PP-binding"/>
    <property type="match status" value="1"/>
</dbReference>
<dbReference type="InterPro" id="IPR003231">
    <property type="entry name" value="ACP"/>
</dbReference>
<evidence type="ECO:0000256" key="7">
    <source>
        <dbReference type="ARBA" id="ARBA00023160"/>
    </source>
</evidence>
<evidence type="ECO:0000256" key="1">
    <source>
        <dbReference type="ARBA" id="ARBA00010930"/>
    </source>
</evidence>
<dbReference type="PANTHER" id="PTHR20863:SF76">
    <property type="entry name" value="CARRIER DOMAIN-CONTAINING PROTEIN"/>
    <property type="match status" value="1"/>
</dbReference>
<dbReference type="GO" id="GO:0000036">
    <property type="term" value="F:acyl carrier activity"/>
    <property type="evidence" value="ECO:0007669"/>
    <property type="project" value="TreeGrafter"/>
</dbReference>
<evidence type="ECO:0000313" key="11">
    <source>
        <dbReference type="Proteomes" id="UP000261360"/>
    </source>
</evidence>
<feature type="domain" description="Carrier" evidence="9">
    <location>
        <begin position="1"/>
        <end position="48"/>
    </location>
</feature>
<reference evidence="10" key="1">
    <citation type="submission" date="2025-08" db="UniProtKB">
        <authorList>
            <consortium name="Ensembl"/>
        </authorList>
    </citation>
    <scope>IDENTIFICATION</scope>
</reference>
<evidence type="ECO:0000256" key="6">
    <source>
        <dbReference type="ARBA" id="ARBA00023098"/>
    </source>
</evidence>
<dbReference type="GO" id="GO:0000035">
    <property type="term" value="F:acyl binding"/>
    <property type="evidence" value="ECO:0007669"/>
    <property type="project" value="TreeGrafter"/>
</dbReference>